<dbReference type="EC" id="2.1.1.282" evidence="3"/>
<keyword evidence="8" id="KW-0819">tRNA processing</keyword>
<evidence type="ECO:0000313" key="15">
    <source>
        <dbReference type="Proteomes" id="UP000318571"/>
    </source>
</evidence>
<dbReference type="PANTHER" id="PTHR48418">
    <property type="entry name" value="TRNA WYBUTOSINE-SYNTHESIZING PROTEIN 3"/>
    <property type="match status" value="1"/>
</dbReference>
<proteinExistence type="inferred from homology"/>
<comment type="caution">
    <text evidence="14">The sequence shown here is derived from an EMBL/GenBank/DDBJ whole genome shotgun (WGS) entry which is preliminary data.</text>
</comment>
<keyword evidence="5" id="KW-0489">Methyltransferase</keyword>
<comment type="catalytic activity">
    <reaction evidence="11">
        <text>4-demethyl-7-[(3S)-3-amino-3-carboxypropyl]wyosine(37) in tRNA(Phe) + S-adenosyl-L-methionine = 7-[(3S)-3-amino-3-carboxypropyl]wyosine(37) in tRNA(Phe) + S-adenosyl-L-homocysteine + H(+)</text>
        <dbReference type="Rhea" id="RHEA:36635"/>
        <dbReference type="Rhea" id="RHEA-COMP:10378"/>
        <dbReference type="Rhea" id="RHEA-COMP:10379"/>
        <dbReference type="ChEBI" id="CHEBI:15378"/>
        <dbReference type="ChEBI" id="CHEBI:57856"/>
        <dbReference type="ChEBI" id="CHEBI:59789"/>
        <dbReference type="ChEBI" id="CHEBI:73543"/>
        <dbReference type="ChEBI" id="CHEBI:73550"/>
        <dbReference type="EC" id="2.1.1.282"/>
    </reaction>
</comment>
<feature type="compositionally biased region" description="Basic and acidic residues" evidence="12">
    <location>
        <begin position="407"/>
        <end position="416"/>
    </location>
</feature>
<dbReference type="Pfam" id="PF02676">
    <property type="entry name" value="TYW3"/>
    <property type="match status" value="1"/>
</dbReference>
<evidence type="ECO:0000256" key="4">
    <source>
        <dbReference type="ARBA" id="ARBA00016536"/>
    </source>
</evidence>
<dbReference type="GO" id="GO:0008168">
    <property type="term" value="F:methyltransferase activity"/>
    <property type="evidence" value="ECO:0007669"/>
    <property type="project" value="UniProtKB-KW"/>
</dbReference>
<comment type="function">
    <text evidence="9">Probable S-adenosyl-L-methionine-dependent methyltransferase that acts as a component of the wybutosine biosynthesis pathway. Wybutosine is a hyper modified guanosine with a tricyclic base found at the 3'-position adjacent to the anticodon of eukaryotic phenylalanine tRNA.</text>
</comment>
<dbReference type="PANTHER" id="PTHR48418:SF1">
    <property type="entry name" value="TRNA WYBUTOSINE-SYNTHESIZING PROTEIN 3"/>
    <property type="match status" value="1"/>
</dbReference>
<evidence type="ECO:0000256" key="11">
    <source>
        <dbReference type="ARBA" id="ARBA00049202"/>
    </source>
</evidence>
<evidence type="ECO:0000256" key="5">
    <source>
        <dbReference type="ARBA" id="ARBA00022603"/>
    </source>
</evidence>
<evidence type="ECO:0000259" key="13">
    <source>
        <dbReference type="Pfam" id="PF02676"/>
    </source>
</evidence>
<feature type="region of interest" description="Disordered" evidence="12">
    <location>
        <begin position="1"/>
        <end position="41"/>
    </location>
</feature>
<evidence type="ECO:0000256" key="6">
    <source>
        <dbReference type="ARBA" id="ARBA00022679"/>
    </source>
</evidence>
<dbReference type="UniPathway" id="UPA00375"/>
<sequence length="546" mass="61871">MAECRPTLAPLGPPPQMQSHGGHESSSRKRPPAPSPHETHEIADLGMSPALFLAQKHRCLTQADLSRKGAIDAGLERLITALNQHPDLATLSSCSGRVVIFREAYTPSGPVRKQGCEWIWLSHDPIAPADSVWTRVLEASTQPAVPGTLVLKFEPFILHLQCRTLRLAKQFHTLGLEAGFKNSGMTVGKRNKIVLAIRSAHGLEVPLSDAQSQILVTPDYFHHLCAKINDKWQVNTRMHQKLTNAVEKYAIDLSRFDDISDNIRIRSTSRSMGDDRPPFTWPPNEAESRPVLHITNKKGLSCQDFLDALDEELEMLMEEEDDEREEEEAEARPNEEDSWREKLELNAREDLFERMGSNHVLESLEDEECRTFIGESFDTWADRIYKEFIRQRHRQGPNAAPGKSSPKRTDKLHDKPSAFQNNLKLKPPADANRTPKLPNNYSRFKATFLEPERSVKTIRLRSFPFSVDTSPQDVVNVLLDSQISNASSGSAEDNAQKMRLILRDEIRLWHPDKFMPKFRARCHPDDMDQISGLVNHVAQALINYGK</sequence>
<evidence type="ECO:0000256" key="9">
    <source>
        <dbReference type="ARBA" id="ARBA00025378"/>
    </source>
</evidence>
<dbReference type="AlphaFoldDB" id="A0A553NCC7"/>
<name>A0A553NCC7_TIGCA</name>
<keyword evidence="6" id="KW-0808">Transferase</keyword>
<evidence type="ECO:0000256" key="7">
    <source>
        <dbReference type="ARBA" id="ARBA00022691"/>
    </source>
</evidence>
<evidence type="ECO:0000313" key="14">
    <source>
        <dbReference type="EMBL" id="TRY63077.1"/>
    </source>
</evidence>
<dbReference type="Gene3D" id="3.30.1960.10">
    <property type="entry name" value="tRNA wybutosine-synthesizing-like"/>
    <property type="match status" value="1"/>
</dbReference>
<gene>
    <name evidence="14" type="ORF">TCAL_00861</name>
</gene>
<keyword evidence="15" id="KW-1185">Reference proteome</keyword>
<dbReference type="EMBL" id="VCGU01000458">
    <property type="protein sequence ID" value="TRY63077.1"/>
    <property type="molecule type" value="Genomic_DNA"/>
</dbReference>
<dbReference type="InterPro" id="IPR003827">
    <property type="entry name" value="tRNA_yW-synthesising"/>
</dbReference>
<dbReference type="GO" id="GO:0032259">
    <property type="term" value="P:methylation"/>
    <property type="evidence" value="ECO:0007669"/>
    <property type="project" value="UniProtKB-KW"/>
</dbReference>
<keyword evidence="7" id="KW-0949">S-adenosyl-L-methionine</keyword>
<evidence type="ECO:0000256" key="1">
    <source>
        <dbReference type="ARBA" id="ARBA00004797"/>
    </source>
</evidence>
<dbReference type="STRING" id="6832.A0A553NCC7"/>
<feature type="compositionally biased region" description="Acidic residues" evidence="12">
    <location>
        <begin position="317"/>
        <end position="329"/>
    </location>
</feature>
<evidence type="ECO:0000256" key="8">
    <source>
        <dbReference type="ARBA" id="ARBA00022694"/>
    </source>
</evidence>
<reference evidence="14 15" key="1">
    <citation type="journal article" date="2018" name="Nat. Ecol. Evol.">
        <title>Genomic signatures of mitonuclear coevolution across populations of Tigriopus californicus.</title>
        <authorList>
            <person name="Barreto F.S."/>
            <person name="Watson E.T."/>
            <person name="Lima T.G."/>
            <person name="Willett C.S."/>
            <person name="Edmands S."/>
            <person name="Li W."/>
            <person name="Burton R.S."/>
        </authorList>
    </citation>
    <scope>NUCLEOTIDE SEQUENCE [LARGE SCALE GENOMIC DNA]</scope>
    <source>
        <strain evidence="14 15">San Diego</strain>
    </source>
</reference>
<evidence type="ECO:0000256" key="10">
    <source>
        <dbReference type="ARBA" id="ARBA00030554"/>
    </source>
</evidence>
<protein>
    <recommendedName>
        <fullName evidence="4">tRNA wybutosine-synthesizing protein 3 homolog</fullName>
        <ecNumber evidence="3">2.1.1.282</ecNumber>
    </recommendedName>
    <alternativeName>
        <fullName evidence="10">tRNA(Phe) 7-((3-amino-3-carboxypropyl)-4-demethylwyosine(37)-N(4))-methyltransferase</fullName>
    </alternativeName>
</protein>
<comment type="pathway">
    <text evidence="1">tRNA modification; wybutosine-tRNA(Phe) biosynthesis.</text>
</comment>
<feature type="region of interest" description="Disordered" evidence="12">
    <location>
        <begin position="391"/>
        <end position="438"/>
    </location>
</feature>
<feature type="domain" description="tRNA wybutosine-synthesizing protein" evidence="13">
    <location>
        <begin position="56"/>
        <end position="247"/>
    </location>
</feature>
<feature type="compositionally biased region" description="Basic and acidic residues" evidence="12">
    <location>
        <begin position="330"/>
        <end position="341"/>
    </location>
</feature>
<dbReference type="SUPFAM" id="SSF111278">
    <property type="entry name" value="SSo0622-like"/>
    <property type="match status" value="1"/>
</dbReference>
<dbReference type="GO" id="GO:0008033">
    <property type="term" value="P:tRNA processing"/>
    <property type="evidence" value="ECO:0007669"/>
    <property type="project" value="UniProtKB-KW"/>
</dbReference>
<feature type="region of interest" description="Disordered" evidence="12">
    <location>
        <begin position="317"/>
        <end position="341"/>
    </location>
</feature>
<evidence type="ECO:0000256" key="2">
    <source>
        <dbReference type="ARBA" id="ARBA00008569"/>
    </source>
</evidence>
<evidence type="ECO:0000256" key="3">
    <source>
        <dbReference type="ARBA" id="ARBA00012750"/>
    </source>
</evidence>
<evidence type="ECO:0000256" key="12">
    <source>
        <dbReference type="SAM" id="MobiDB-lite"/>
    </source>
</evidence>
<dbReference type="InterPro" id="IPR036602">
    <property type="entry name" value="tRNA_yW-synthesising-like_sf"/>
</dbReference>
<dbReference type="Proteomes" id="UP000318571">
    <property type="component" value="Chromosome 10"/>
</dbReference>
<organism evidence="14 15">
    <name type="scientific">Tigriopus californicus</name>
    <name type="common">Marine copepod</name>
    <dbReference type="NCBI Taxonomy" id="6832"/>
    <lineage>
        <taxon>Eukaryota</taxon>
        <taxon>Metazoa</taxon>
        <taxon>Ecdysozoa</taxon>
        <taxon>Arthropoda</taxon>
        <taxon>Crustacea</taxon>
        <taxon>Multicrustacea</taxon>
        <taxon>Hexanauplia</taxon>
        <taxon>Copepoda</taxon>
        <taxon>Harpacticoida</taxon>
        <taxon>Harpacticidae</taxon>
        <taxon>Tigriopus</taxon>
    </lineage>
</organism>
<accession>A0A553NCC7</accession>
<comment type="similarity">
    <text evidence="2">Belongs to the TYW3 family.</text>
</comment>
<dbReference type="OMA" id="PHETHEI"/>